<dbReference type="RefSeq" id="WP_344645874.1">
    <property type="nucleotide sequence ID" value="NZ_BAAASS010000021.1"/>
</dbReference>
<keyword evidence="2" id="KW-1185">Reference proteome</keyword>
<name>A0ABW0DDC7_STRFI</name>
<proteinExistence type="predicted"/>
<sequence length="48" mass="4877">MAEGEVANSKQAEQPGRLSVVATTTDGIHVLTLAGEIDTTPAISSGRP</sequence>
<reference evidence="2" key="1">
    <citation type="journal article" date="2019" name="Int. J. Syst. Evol. Microbiol.">
        <title>The Global Catalogue of Microorganisms (GCM) 10K type strain sequencing project: providing services to taxonomists for standard genome sequencing and annotation.</title>
        <authorList>
            <consortium name="The Broad Institute Genomics Platform"/>
            <consortium name="The Broad Institute Genome Sequencing Center for Infectious Disease"/>
            <person name="Wu L."/>
            <person name="Ma J."/>
        </authorList>
    </citation>
    <scope>NUCLEOTIDE SEQUENCE [LARGE SCALE GENOMIC DNA]</scope>
    <source>
        <strain evidence="2">CCM 8479</strain>
    </source>
</reference>
<evidence type="ECO:0000313" key="2">
    <source>
        <dbReference type="Proteomes" id="UP001596156"/>
    </source>
</evidence>
<dbReference type="Proteomes" id="UP001596156">
    <property type="component" value="Unassembled WGS sequence"/>
</dbReference>
<gene>
    <name evidence="1" type="ORF">ACFPN6_22670</name>
</gene>
<organism evidence="1 2">
    <name type="scientific">Streptomyces fimbriatus</name>
    <dbReference type="NCBI Taxonomy" id="68197"/>
    <lineage>
        <taxon>Bacteria</taxon>
        <taxon>Bacillati</taxon>
        <taxon>Actinomycetota</taxon>
        <taxon>Actinomycetes</taxon>
        <taxon>Kitasatosporales</taxon>
        <taxon>Streptomycetaceae</taxon>
        <taxon>Streptomyces</taxon>
    </lineage>
</organism>
<accession>A0ABW0DDC7</accession>
<dbReference type="EMBL" id="JBHSKL010000029">
    <property type="protein sequence ID" value="MFC5227346.1"/>
    <property type="molecule type" value="Genomic_DNA"/>
</dbReference>
<comment type="caution">
    <text evidence="1">The sequence shown here is derived from an EMBL/GenBank/DDBJ whole genome shotgun (WGS) entry which is preliminary data.</text>
</comment>
<evidence type="ECO:0000313" key="1">
    <source>
        <dbReference type="EMBL" id="MFC5227346.1"/>
    </source>
</evidence>
<protein>
    <submittedName>
        <fullName evidence="1">Uncharacterized protein</fullName>
    </submittedName>
</protein>